<feature type="transmembrane region" description="Helical" evidence="7">
    <location>
        <begin position="62"/>
        <end position="85"/>
    </location>
</feature>
<dbReference type="STRING" id="1121950.SAMN02745243_03856"/>
<keyword evidence="6 7" id="KW-0472">Membrane</keyword>
<dbReference type="PIRSF" id="PIRSF006603">
    <property type="entry name" value="DinF"/>
    <property type="match status" value="1"/>
</dbReference>
<feature type="transmembrane region" description="Helical" evidence="7">
    <location>
        <begin position="415"/>
        <end position="436"/>
    </location>
</feature>
<dbReference type="NCBIfam" id="TIGR00797">
    <property type="entry name" value="matE"/>
    <property type="match status" value="1"/>
</dbReference>
<dbReference type="GO" id="GO:0015297">
    <property type="term" value="F:antiporter activity"/>
    <property type="evidence" value="ECO:0007669"/>
    <property type="project" value="InterPro"/>
</dbReference>
<evidence type="ECO:0000256" key="6">
    <source>
        <dbReference type="ARBA" id="ARBA00023136"/>
    </source>
</evidence>
<evidence type="ECO:0000256" key="1">
    <source>
        <dbReference type="ARBA" id="ARBA00004651"/>
    </source>
</evidence>
<proteinExistence type="predicted"/>
<dbReference type="CDD" id="cd13138">
    <property type="entry name" value="MATE_yoeA_like"/>
    <property type="match status" value="1"/>
</dbReference>
<feature type="transmembrane region" description="Helical" evidence="7">
    <location>
        <begin position="194"/>
        <end position="215"/>
    </location>
</feature>
<dbReference type="PANTHER" id="PTHR43549:SF3">
    <property type="entry name" value="MULTIDRUG RESISTANCE PROTEIN YPNP-RELATED"/>
    <property type="match status" value="1"/>
</dbReference>
<protein>
    <submittedName>
        <fullName evidence="8">Putative efflux protein, MATE family</fullName>
    </submittedName>
</protein>
<accession>A0A1M6VT92</accession>
<dbReference type="AlphaFoldDB" id="A0A1M6VT92"/>
<dbReference type="EMBL" id="FQZY01000096">
    <property type="protein sequence ID" value="SHK84743.1"/>
    <property type="molecule type" value="Genomic_DNA"/>
</dbReference>
<feature type="transmembrane region" description="Helical" evidence="7">
    <location>
        <begin position="167"/>
        <end position="188"/>
    </location>
</feature>
<keyword evidence="3" id="KW-1003">Cell membrane</keyword>
<name>A0A1M6VT92_9FIRM</name>
<evidence type="ECO:0000256" key="2">
    <source>
        <dbReference type="ARBA" id="ARBA00022448"/>
    </source>
</evidence>
<keyword evidence="9" id="KW-1185">Reference proteome</keyword>
<dbReference type="InterPro" id="IPR002528">
    <property type="entry name" value="MATE_fam"/>
</dbReference>
<dbReference type="GO" id="GO:0042910">
    <property type="term" value="F:xenobiotic transmembrane transporter activity"/>
    <property type="evidence" value="ECO:0007669"/>
    <property type="project" value="InterPro"/>
</dbReference>
<dbReference type="InterPro" id="IPR048279">
    <property type="entry name" value="MdtK-like"/>
</dbReference>
<sequence length="447" mass="48734">MKKTTVMTEGTIWKELLKFSIPLILGNLFQQLYNTVDSIIVGNYIGRDALAAVGSSGSLINLLLAFCIGASAGAGVIIAQCYGAGDAKGISQAVHTTLAIAVISGIIMTILGILVTPALLRWMGTPEKVLPQSIQYMRIFFGGITFSVIYNFAAGILNAVGNSGKALQYLIIAAGSNVVLDLLFVVVFHMGVEGVALATDIGQFLSFVFIIHFLVKHDDIYQVRLRDIRIDGYMAKKIIKLGIPTGVQNMVISFSNVLIQSSVNSFGATLMASFAAYTKVDGFNIMPVMSFSMAATTFTGQNVGAGRYDRVKRGMWTAIFMGIGYTLLSMAMILTFGRQIIGVFVTDAEVITLGVYIMKFFCPFYSILATMHILAGAIRGTGKTLPPMFIIIFALCIFRIAWIQLVVNRYHEMKWIFAAYPISWAIGAAMMIVYAWKAKWIPRENAG</sequence>
<feature type="transmembrane region" description="Helical" evidence="7">
    <location>
        <begin position="316"/>
        <end position="336"/>
    </location>
</feature>
<evidence type="ECO:0000256" key="5">
    <source>
        <dbReference type="ARBA" id="ARBA00022989"/>
    </source>
</evidence>
<dbReference type="OrthoDB" id="9776324at2"/>
<keyword evidence="4 7" id="KW-0812">Transmembrane</keyword>
<keyword evidence="2" id="KW-0813">Transport</keyword>
<dbReference type="Pfam" id="PF01554">
    <property type="entry name" value="MatE"/>
    <property type="match status" value="2"/>
</dbReference>
<feature type="transmembrane region" description="Helical" evidence="7">
    <location>
        <begin position="97"/>
        <end position="119"/>
    </location>
</feature>
<comment type="subcellular location">
    <subcellularLocation>
        <location evidence="1">Cell membrane</location>
        <topology evidence="1">Multi-pass membrane protein</topology>
    </subcellularLocation>
</comment>
<gene>
    <name evidence="8" type="ORF">SAMN02745243_03856</name>
</gene>
<feature type="transmembrane region" description="Helical" evidence="7">
    <location>
        <begin position="356"/>
        <end position="378"/>
    </location>
</feature>
<evidence type="ECO:0000313" key="8">
    <source>
        <dbReference type="EMBL" id="SHK84743.1"/>
    </source>
</evidence>
<dbReference type="InterPro" id="IPR052031">
    <property type="entry name" value="Membrane_Transporter-Flippase"/>
</dbReference>
<evidence type="ECO:0000256" key="4">
    <source>
        <dbReference type="ARBA" id="ARBA00022692"/>
    </source>
</evidence>
<organism evidence="8 9">
    <name type="scientific">Hespellia stercorisuis DSM 15480</name>
    <dbReference type="NCBI Taxonomy" id="1121950"/>
    <lineage>
        <taxon>Bacteria</taxon>
        <taxon>Bacillati</taxon>
        <taxon>Bacillota</taxon>
        <taxon>Clostridia</taxon>
        <taxon>Lachnospirales</taxon>
        <taxon>Lachnospiraceae</taxon>
        <taxon>Hespellia</taxon>
    </lineage>
</organism>
<keyword evidence="5 7" id="KW-1133">Transmembrane helix</keyword>
<evidence type="ECO:0000256" key="7">
    <source>
        <dbReference type="SAM" id="Phobius"/>
    </source>
</evidence>
<evidence type="ECO:0000313" key="9">
    <source>
        <dbReference type="Proteomes" id="UP000184301"/>
    </source>
</evidence>
<dbReference type="Proteomes" id="UP000184301">
    <property type="component" value="Unassembled WGS sequence"/>
</dbReference>
<dbReference type="PANTHER" id="PTHR43549">
    <property type="entry name" value="MULTIDRUG RESISTANCE PROTEIN YPNP-RELATED"/>
    <property type="match status" value="1"/>
</dbReference>
<feature type="transmembrane region" description="Helical" evidence="7">
    <location>
        <begin position="385"/>
        <end position="403"/>
    </location>
</feature>
<feature type="transmembrane region" description="Helical" evidence="7">
    <location>
        <begin position="139"/>
        <end position="160"/>
    </location>
</feature>
<dbReference type="GO" id="GO:0005886">
    <property type="term" value="C:plasma membrane"/>
    <property type="evidence" value="ECO:0007669"/>
    <property type="project" value="UniProtKB-SubCell"/>
</dbReference>
<dbReference type="RefSeq" id="WP_073113126.1">
    <property type="nucleotide sequence ID" value="NZ_FQZY01000096.1"/>
</dbReference>
<reference evidence="8 9" key="1">
    <citation type="submission" date="2016-11" db="EMBL/GenBank/DDBJ databases">
        <authorList>
            <person name="Jaros S."/>
            <person name="Januszkiewicz K."/>
            <person name="Wedrychowicz H."/>
        </authorList>
    </citation>
    <scope>NUCLEOTIDE SEQUENCE [LARGE SCALE GENOMIC DNA]</scope>
    <source>
        <strain evidence="8 9">DSM 15480</strain>
    </source>
</reference>
<evidence type="ECO:0000256" key="3">
    <source>
        <dbReference type="ARBA" id="ARBA00022475"/>
    </source>
</evidence>